<reference evidence="6" key="1">
    <citation type="submission" date="2022-11" db="EMBL/GenBank/DDBJ databases">
        <title>Draft genome sequence of Sellimonas catena strain 12EGH17.</title>
        <authorList>
            <person name="Hisatomi A."/>
            <person name="Ohkuma M."/>
            <person name="Sakamoto M."/>
        </authorList>
    </citation>
    <scope>NUCLEOTIDE SEQUENCE</scope>
    <source>
        <strain evidence="6">12EGH17</strain>
    </source>
</reference>
<dbReference type="PANTHER" id="PTHR43280">
    <property type="entry name" value="ARAC-FAMILY TRANSCRIPTIONAL REGULATOR"/>
    <property type="match status" value="1"/>
</dbReference>
<dbReference type="InterPro" id="IPR020449">
    <property type="entry name" value="Tscrpt_reg_AraC-type_HTH"/>
</dbReference>
<dbReference type="SUPFAM" id="SSF46689">
    <property type="entry name" value="Homeodomain-like"/>
    <property type="match status" value="2"/>
</dbReference>
<dbReference type="Proteomes" id="UP001145094">
    <property type="component" value="Unassembled WGS sequence"/>
</dbReference>
<feature type="compositionally biased region" description="Basic and acidic residues" evidence="4">
    <location>
        <begin position="270"/>
        <end position="289"/>
    </location>
</feature>
<evidence type="ECO:0000313" key="6">
    <source>
        <dbReference type="EMBL" id="GLG04505.1"/>
    </source>
</evidence>
<dbReference type="CDD" id="cd06986">
    <property type="entry name" value="cupin_MmsR-like_N"/>
    <property type="match status" value="1"/>
</dbReference>
<dbReference type="Pfam" id="PF12833">
    <property type="entry name" value="HTH_18"/>
    <property type="match status" value="1"/>
</dbReference>
<evidence type="ECO:0000313" key="8">
    <source>
        <dbReference type="Proteomes" id="UP001145145"/>
    </source>
</evidence>
<keyword evidence="1" id="KW-0805">Transcription regulation</keyword>
<dbReference type="SUPFAM" id="SSF51215">
    <property type="entry name" value="Regulatory protein AraC"/>
    <property type="match status" value="1"/>
</dbReference>
<dbReference type="PRINTS" id="PR00032">
    <property type="entry name" value="HTHARAC"/>
</dbReference>
<dbReference type="GO" id="GO:0003700">
    <property type="term" value="F:DNA-binding transcription factor activity"/>
    <property type="evidence" value="ECO:0007669"/>
    <property type="project" value="InterPro"/>
</dbReference>
<evidence type="ECO:0000313" key="7">
    <source>
        <dbReference type="EMBL" id="GLG90003.1"/>
    </source>
</evidence>
<proteinExistence type="predicted"/>
<feature type="domain" description="HTH araC/xylS-type" evidence="5">
    <location>
        <begin position="175"/>
        <end position="273"/>
    </location>
</feature>
<comment type="caution">
    <text evidence="6">The sequence shown here is derived from an EMBL/GenBank/DDBJ whole genome shotgun (WGS) entry which is preliminary data.</text>
</comment>
<protein>
    <submittedName>
        <fullName evidence="6">AraC family transcriptional regulator</fullName>
    </submittedName>
</protein>
<dbReference type="InterPro" id="IPR018060">
    <property type="entry name" value="HTH_AraC"/>
</dbReference>
<dbReference type="Gene3D" id="2.60.120.280">
    <property type="entry name" value="Regulatory protein AraC"/>
    <property type="match status" value="1"/>
</dbReference>
<dbReference type="GO" id="GO:0043565">
    <property type="term" value="F:sequence-specific DNA binding"/>
    <property type="evidence" value="ECO:0007669"/>
    <property type="project" value="InterPro"/>
</dbReference>
<dbReference type="Proteomes" id="UP001145145">
    <property type="component" value="Unassembled WGS sequence"/>
</dbReference>
<dbReference type="EMBL" id="BSBO01000015">
    <property type="protein sequence ID" value="GLG04505.1"/>
    <property type="molecule type" value="Genomic_DNA"/>
</dbReference>
<evidence type="ECO:0000259" key="5">
    <source>
        <dbReference type="PROSITE" id="PS01124"/>
    </source>
</evidence>
<keyword evidence="2" id="KW-0238">DNA-binding</keyword>
<sequence length="289" mass="33315">MDQIQTFSEFNSNLFQEIYMLFCGMQDCPPLYSYGPAVRDSYIFHICTKGKGTFYSGENSYSIETGQGFLIRPDRLTFYQADETDPWSYVWVSVAGTDIARYFELIGITPDHPVFTCPDPEKAKSYVLDMIAHHKMSFQNEIYIQGVLLQFLALLIEGSGYKSKSSKKVADVYVSQAISYIYKNYQNPVSVQEIADFLSLNRSYLTELFLKTVHLSPQQFLVKYRMTKACELLENTSLPIEHIAYSCGYSSTFSFSKAFRKVNGTSPSRYRQDKKTNPYSMELKRYSRD</sequence>
<keyword evidence="8" id="KW-1185">Reference proteome</keyword>
<reference evidence="6 8" key="5">
    <citation type="journal article" date="2023" name="Int. J. Syst. Evol. Microbiol.">
        <title>Sellimonas catena sp. nov., isolated from human faeces.</title>
        <authorList>
            <person name="Hisatomi A."/>
            <person name="Ohkuma M."/>
            <person name="Sakamoto M."/>
        </authorList>
    </citation>
    <scope>NUCLEOTIDE SEQUENCE [LARGE SCALE GENOMIC DNA]</scope>
    <source>
        <strain evidence="6 8">12EGH17</strain>
        <strain evidence="7">18CBH55</strain>
    </source>
</reference>
<dbReference type="EMBL" id="BSCH01000008">
    <property type="protein sequence ID" value="GLG90003.1"/>
    <property type="molecule type" value="Genomic_DNA"/>
</dbReference>
<evidence type="ECO:0000256" key="1">
    <source>
        <dbReference type="ARBA" id="ARBA00023015"/>
    </source>
</evidence>
<keyword evidence="3" id="KW-0804">Transcription</keyword>
<name>A0A9W6C8B8_9FIRM</name>
<gene>
    <name evidence="6" type="ORF">Selli1_16790</name>
    <name evidence="7" type="ORF">Selli2_14300</name>
</gene>
<reference evidence="7" key="3">
    <citation type="submission" date="2022-11" db="EMBL/GenBank/DDBJ databases">
        <title>Draft genome sequence of Sellimonas catena strain 18CBH55.</title>
        <authorList>
            <person name="Atsushi H."/>
            <person name="Moriya O."/>
            <person name="Mitsuo S."/>
        </authorList>
    </citation>
    <scope>NUCLEOTIDE SEQUENCE</scope>
    <source>
        <strain evidence="7">18CBH55</strain>
    </source>
</reference>
<dbReference type="PROSITE" id="PS01124">
    <property type="entry name" value="HTH_ARAC_FAMILY_2"/>
    <property type="match status" value="1"/>
</dbReference>
<evidence type="ECO:0000256" key="3">
    <source>
        <dbReference type="ARBA" id="ARBA00023163"/>
    </source>
</evidence>
<feature type="region of interest" description="Disordered" evidence="4">
    <location>
        <begin position="264"/>
        <end position="289"/>
    </location>
</feature>
<dbReference type="AlphaFoldDB" id="A0A9W6C8B8"/>
<dbReference type="PANTHER" id="PTHR43280:SF30">
    <property type="entry name" value="MMSAB OPERON REGULATORY PROTEIN"/>
    <property type="match status" value="1"/>
</dbReference>
<reference evidence="6" key="2">
    <citation type="submission" date="2022-11" db="EMBL/GenBank/DDBJ databases">
        <title>Draft genome sequence of Sellimonas catena strain 12EGH17.</title>
        <authorList>
            <person name="Atsushi H."/>
            <person name="Moriya O."/>
            <person name="Mitsuo S."/>
        </authorList>
    </citation>
    <scope>NUCLEOTIDE SEQUENCE</scope>
    <source>
        <strain evidence="6">12EGH17</strain>
    </source>
</reference>
<dbReference type="Gene3D" id="1.10.10.60">
    <property type="entry name" value="Homeodomain-like"/>
    <property type="match status" value="2"/>
</dbReference>
<dbReference type="SMART" id="SM00342">
    <property type="entry name" value="HTH_ARAC"/>
    <property type="match status" value="1"/>
</dbReference>
<organism evidence="6 8">
    <name type="scientific">Sellimonas catena</name>
    <dbReference type="NCBI Taxonomy" id="2994035"/>
    <lineage>
        <taxon>Bacteria</taxon>
        <taxon>Bacillati</taxon>
        <taxon>Bacillota</taxon>
        <taxon>Clostridia</taxon>
        <taxon>Lachnospirales</taxon>
        <taxon>Lachnospiraceae</taxon>
        <taxon>Sellimonas</taxon>
    </lineage>
</organism>
<dbReference type="InterPro" id="IPR037923">
    <property type="entry name" value="HTH-like"/>
</dbReference>
<dbReference type="InterPro" id="IPR009057">
    <property type="entry name" value="Homeodomain-like_sf"/>
</dbReference>
<evidence type="ECO:0000256" key="4">
    <source>
        <dbReference type="SAM" id="MobiDB-lite"/>
    </source>
</evidence>
<evidence type="ECO:0000256" key="2">
    <source>
        <dbReference type="ARBA" id="ARBA00023125"/>
    </source>
</evidence>
<dbReference type="RefSeq" id="WP_242960217.1">
    <property type="nucleotide sequence ID" value="NZ_BSBO01000015.1"/>
</dbReference>
<dbReference type="Pfam" id="PF02311">
    <property type="entry name" value="AraC_binding"/>
    <property type="match status" value="1"/>
</dbReference>
<reference evidence="7" key="4">
    <citation type="submission" date="2022-11" db="EMBL/GenBank/DDBJ databases">
        <title>Draft genome sequence of Sellimonas catena strain 18CBH55.</title>
        <authorList>
            <person name="Hisatomi A."/>
            <person name="Ohkuma M."/>
            <person name="Sakamoto M."/>
        </authorList>
    </citation>
    <scope>NUCLEOTIDE SEQUENCE</scope>
    <source>
        <strain evidence="7">18CBH55</strain>
    </source>
</reference>
<dbReference type="InterPro" id="IPR003313">
    <property type="entry name" value="AraC-bd"/>
</dbReference>
<accession>A0A9W6C8B8</accession>